<name>A0A8T0DA74_9TREM</name>
<dbReference type="InterPro" id="IPR013594">
    <property type="entry name" value="Dynein_heavy_tail"/>
</dbReference>
<accession>A0A8T0DA74</accession>
<protein>
    <recommendedName>
        <fullName evidence="1">Dynein heavy chain tail domain-containing protein</fullName>
    </recommendedName>
</protein>
<comment type="caution">
    <text evidence="2">The sequence shown here is derived from an EMBL/GenBank/DDBJ whole genome shotgun (WGS) entry which is preliminary data.</text>
</comment>
<dbReference type="AlphaFoldDB" id="A0A8T0DA74"/>
<keyword evidence="3" id="KW-1185">Reference proteome</keyword>
<feature type="domain" description="Dynein heavy chain tail" evidence="1">
    <location>
        <begin position="2"/>
        <end position="66"/>
    </location>
</feature>
<reference evidence="2 3" key="1">
    <citation type="submission" date="2019-07" db="EMBL/GenBank/DDBJ databases">
        <title>Annotation for the trematode Paragonimus westermani.</title>
        <authorList>
            <person name="Choi Y.-J."/>
        </authorList>
    </citation>
    <scope>NUCLEOTIDE SEQUENCE [LARGE SCALE GENOMIC DNA]</scope>
    <source>
        <strain evidence="2">180907_Pwestermani</strain>
    </source>
</reference>
<sequence>MVYEEYQDAYRKLTDTTMDCLSTEDQIFATQLAEFMKLFEEFDNRMSTIILKAFQMSNTTLGAFKVGLSLLIVSSSNGRMNLIQF</sequence>
<evidence type="ECO:0000313" key="2">
    <source>
        <dbReference type="EMBL" id="KAF8564753.1"/>
    </source>
</evidence>
<dbReference type="Pfam" id="PF08385">
    <property type="entry name" value="DHC_N1"/>
    <property type="match status" value="1"/>
</dbReference>
<organism evidence="2 3">
    <name type="scientific">Paragonimus westermani</name>
    <dbReference type="NCBI Taxonomy" id="34504"/>
    <lineage>
        <taxon>Eukaryota</taxon>
        <taxon>Metazoa</taxon>
        <taxon>Spiralia</taxon>
        <taxon>Lophotrochozoa</taxon>
        <taxon>Platyhelminthes</taxon>
        <taxon>Trematoda</taxon>
        <taxon>Digenea</taxon>
        <taxon>Plagiorchiida</taxon>
        <taxon>Troglotremata</taxon>
        <taxon>Troglotrematidae</taxon>
        <taxon>Paragonimus</taxon>
    </lineage>
</organism>
<dbReference type="Proteomes" id="UP000699462">
    <property type="component" value="Unassembled WGS sequence"/>
</dbReference>
<proteinExistence type="predicted"/>
<gene>
    <name evidence="2" type="ORF">P879_11177</name>
</gene>
<evidence type="ECO:0000259" key="1">
    <source>
        <dbReference type="Pfam" id="PF08385"/>
    </source>
</evidence>
<dbReference type="EMBL" id="JTDF01007951">
    <property type="protein sequence ID" value="KAF8564753.1"/>
    <property type="molecule type" value="Genomic_DNA"/>
</dbReference>
<evidence type="ECO:0000313" key="3">
    <source>
        <dbReference type="Proteomes" id="UP000699462"/>
    </source>
</evidence>